<gene>
    <name evidence="2" type="ORF">FYJ71_09490</name>
</gene>
<dbReference type="AlphaFoldDB" id="A0A6N7XID4"/>
<evidence type="ECO:0000313" key="2">
    <source>
        <dbReference type="EMBL" id="MST63167.1"/>
    </source>
</evidence>
<dbReference type="PANTHER" id="PTHR13812">
    <property type="entry name" value="KETIMINE REDUCTASE MU-CRYSTALLIN"/>
    <property type="match status" value="1"/>
</dbReference>
<protein>
    <submittedName>
        <fullName evidence="2">Ornithine cyclodeaminase family protein</fullName>
    </submittedName>
</protein>
<dbReference type="Gene3D" id="3.30.1780.10">
    <property type="entry name" value="ornithine cyclodeaminase, domain 1"/>
    <property type="match status" value="1"/>
</dbReference>
<dbReference type="RefSeq" id="WP_154538636.1">
    <property type="nucleotide sequence ID" value="NZ_VUNE01000005.1"/>
</dbReference>
<dbReference type="Proteomes" id="UP000440713">
    <property type="component" value="Unassembled WGS sequence"/>
</dbReference>
<evidence type="ECO:0000313" key="3">
    <source>
        <dbReference type="Proteomes" id="UP000440713"/>
    </source>
</evidence>
<comment type="caution">
    <text evidence="2">The sequence shown here is derived from an EMBL/GenBank/DDBJ whole genome shotgun (WGS) entry which is preliminary data.</text>
</comment>
<dbReference type="GO" id="GO:0005737">
    <property type="term" value="C:cytoplasm"/>
    <property type="evidence" value="ECO:0007669"/>
    <property type="project" value="TreeGrafter"/>
</dbReference>
<dbReference type="Pfam" id="PF02423">
    <property type="entry name" value="OCD_Mu_crystall"/>
    <property type="match status" value="1"/>
</dbReference>
<dbReference type="Gene3D" id="3.40.50.720">
    <property type="entry name" value="NAD(P)-binding Rossmann-like Domain"/>
    <property type="match status" value="1"/>
</dbReference>
<reference evidence="2 3" key="1">
    <citation type="submission" date="2019-08" db="EMBL/GenBank/DDBJ databases">
        <title>In-depth cultivation of the pig gut microbiome towards novel bacterial diversity and tailored functional studies.</title>
        <authorList>
            <person name="Wylensek D."/>
            <person name="Hitch T.C.A."/>
            <person name="Clavel T."/>
        </authorList>
    </citation>
    <scope>NUCLEOTIDE SEQUENCE [LARGE SCALE GENOMIC DNA]</scope>
    <source>
        <strain evidence="2 3">WCA-SAB-591-4A-A</strain>
    </source>
</reference>
<dbReference type="EMBL" id="VUNE01000005">
    <property type="protein sequence ID" value="MST63167.1"/>
    <property type="molecule type" value="Genomic_DNA"/>
</dbReference>
<dbReference type="InterPro" id="IPR023401">
    <property type="entry name" value="ODC_N"/>
</dbReference>
<dbReference type="GO" id="GO:0019752">
    <property type="term" value="P:carboxylic acid metabolic process"/>
    <property type="evidence" value="ECO:0007669"/>
    <property type="project" value="UniProtKB-ARBA"/>
</dbReference>
<accession>A0A6N7XID4</accession>
<keyword evidence="3" id="KW-1185">Reference proteome</keyword>
<dbReference type="PIRSF" id="PIRSF001439">
    <property type="entry name" value="CryM"/>
    <property type="match status" value="1"/>
</dbReference>
<dbReference type="InterPro" id="IPR003462">
    <property type="entry name" value="ODC_Mu_crystall"/>
</dbReference>
<dbReference type="SUPFAM" id="SSF51735">
    <property type="entry name" value="NAD(P)-binding Rossmann-fold domains"/>
    <property type="match status" value="1"/>
</dbReference>
<dbReference type="GO" id="GO:0016491">
    <property type="term" value="F:oxidoreductase activity"/>
    <property type="evidence" value="ECO:0007669"/>
    <property type="project" value="UniProtKB-ARBA"/>
</dbReference>
<name>A0A6N7XID4_9FIRM</name>
<organism evidence="2 3">
    <name type="scientific">Peptostreptococcus porci</name>
    <dbReference type="NCBI Taxonomy" id="2652282"/>
    <lineage>
        <taxon>Bacteria</taxon>
        <taxon>Bacillati</taxon>
        <taxon>Bacillota</taxon>
        <taxon>Clostridia</taxon>
        <taxon>Peptostreptococcales</taxon>
        <taxon>Peptostreptococcaceae</taxon>
        <taxon>Peptostreptococcus</taxon>
    </lineage>
</organism>
<evidence type="ECO:0000256" key="1">
    <source>
        <dbReference type="ARBA" id="ARBA00008903"/>
    </source>
</evidence>
<comment type="similarity">
    <text evidence="1">Belongs to the ornithine cyclodeaminase/mu-crystallin family.</text>
</comment>
<dbReference type="FunFam" id="3.40.50.720:FF:000311">
    <property type="entry name" value="Ornithine cyclodeaminase"/>
    <property type="match status" value="1"/>
</dbReference>
<dbReference type="InterPro" id="IPR036291">
    <property type="entry name" value="NAD(P)-bd_dom_sf"/>
</dbReference>
<sequence length="328" mass="35413">MLFLDRDDIKNVFNMKDAIEADKIAYSIFSDGKGESPLRTNFESKSEKGNVLFMPGYVGDLGVAGLKVVSVFPNNDKHGLPSISGTVMLVDDKTGLLKVILDGTYVTELRTGASTGAAISLFARKGSRIACLFGTGGQAESQFDAILAACDTIEEIRVYSRNKNNRVKFVDKMVEKYGTDLIKIVAANDKESALDNADIIVLATTSQVPVINGDLIKKGSLISGIGSYTPAMHEIDEKTLLKADKIYFDSKDAVLSEAGCFITPLKNGTISEDRFTGDIGDFINGKLIGRENDDEIIVFKSVGISVQDLVTGELIYKKAVEKGVGKQV</sequence>
<proteinExistence type="inferred from homology"/>
<dbReference type="PANTHER" id="PTHR13812:SF19">
    <property type="entry name" value="KETIMINE REDUCTASE MU-CRYSTALLIN"/>
    <property type="match status" value="1"/>
</dbReference>